<dbReference type="PRINTS" id="PR01467">
    <property type="entry name" value="ARGREPRESSOR"/>
</dbReference>
<evidence type="ECO:0000256" key="4">
    <source>
        <dbReference type="ARBA" id="ARBA00021148"/>
    </source>
</evidence>
<dbReference type="Gene3D" id="1.10.10.10">
    <property type="entry name" value="Winged helix-like DNA-binding domain superfamily/Winged helix DNA-binding domain"/>
    <property type="match status" value="1"/>
</dbReference>
<keyword evidence="9" id="KW-0678">Repressor</keyword>
<dbReference type="Gene3D" id="3.30.1360.40">
    <property type="match status" value="1"/>
</dbReference>
<dbReference type="GO" id="GO:0051259">
    <property type="term" value="P:protein complex oligomerization"/>
    <property type="evidence" value="ECO:0007669"/>
    <property type="project" value="InterPro"/>
</dbReference>
<reference evidence="12 13" key="1">
    <citation type="journal article" date="2018" name="Front. Microbiol.">
        <title>Hydrolytic Capabilities as a Key to Environmental Success: Chitinolytic and Cellulolytic Acidobacteria From Acidic Sub-arctic Soils and Boreal Peatlands.</title>
        <authorList>
            <person name="Belova S.E."/>
            <person name="Ravin N.V."/>
            <person name="Pankratov T.A."/>
            <person name="Rakitin A.L."/>
            <person name="Ivanova A.A."/>
            <person name="Beletsky A.V."/>
            <person name="Mardanov A.V."/>
            <person name="Sinninghe Damste J.S."/>
            <person name="Dedysh S.N."/>
        </authorList>
    </citation>
    <scope>NUCLEOTIDE SEQUENCE [LARGE SCALE GENOMIC DNA]</scope>
    <source>
        <strain evidence="12 13">SBC82</strain>
    </source>
</reference>
<dbReference type="EMBL" id="CP030840">
    <property type="protein sequence ID" value="AXC14853.1"/>
    <property type="molecule type" value="Genomic_DNA"/>
</dbReference>
<dbReference type="GO" id="GO:0005737">
    <property type="term" value="C:cytoplasm"/>
    <property type="evidence" value="ECO:0007669"/>
    <property type="project" value="UniProtKB-SubCell"/>
</dbReference>
<evidence type="ECO:0000313" key="12">
    <source>
        <dbReference type="EMBL" id="AXC14853.1"/>
    </source>
</evidence>
<dbReference type="Proteomes" id="UP000253606">
    <property type="component" value="Chromosome"/>
</dbReference>
<dbReference type="Pfam" id="PF01316">
    <property type="entry name" value="Arg_repressor"/>
    <property type="match status" value="1"/>
</dbReference>
<dbReference type="GO" id="GO:0034618">
    <property type="term" value="F:arginine binding"/>
    <property type="evidence" value="ECO:0007669"/>
    <property type="project" value="InterPro"/>
</dbReference>
<comment type="function">
    <text evidence="9">Regulates arginine biosynthesis genes.</text>
</comment>
<organism evidence="12 13">
    <name type="scientific">Acidisarcina polymorpha</name>
    <dbReference type="NCBI Taxonomy" id="2211140"/>
    <lineage>
        <taxon>Bacteria</taxon>
        <taxon>Pseudomonadati</taxon>
        <taxon>Acidobacteriota</taxon>
        <taxon>Terriglobia</taxon>
        <taxon>Terriglobales</taxon>
        <taxon>Acidobacteriaceae</taxon>
        <taxon>Acidisarcina</taxon>
    </lineage>
</organism>
<keyword evidence="5 9" id="KW-0963">Cytoplasm</keyword>
<dbReference type="UniPathway" id="UPA00068"/>
<dbReference type="InterPro" id="IPR036388">
    <property type="entry name" value="WH-like_DNA-bd_sf"/>
</dbReference>
<dbReference type="GO" id="GO:0006526">
    <property type="term" value="P:L-arginine biosynthetic process"/>
    <property type="evidence" value="ECO:0007669"/>
    <property type="project" value="UniProtKB-UniPathway"/>
</dbReference>
<dbReference type="GO" id="GO:1900079">
    <property type="term" value="P:regulation of arginine biosynthetic process"/>
    <property type="evidence" value="ECO:0007669"/>
    <property type="project" value="UniProtKB-UniRule"/>
</dbReference>
<feature type="domain" description="Arginine repressor DNA-binding" evidence="10">
    <location>
        <begin position="2"/>
        <end position="52"/>
    </location>
</feature>
<comment type="subcellular location">
    <subcellularLocation>
        <location evidence="1 9">Cytoplasm</location>
    </subcellularLocation>
</comment>
<evidence type="ECO:0000256" key="5">
    <source>
        <dbReference type="ARBA" id="ARBA00022490"/>
    </source>
</evidence>
<evidence type="ECO:0000256" key="6">
    <source>
        <dbReference type="ARBA" id="ARBA00023015"/>
    </source>
</evidence>
<evidence type="ECO:0000256" key="2">
    <source>
        <dbReference type="ARBA" id="ARBA00005040"/>
    </source>
</evidence>
<keyword evidence="6 9" id="KW-0805">Transcription regulation</keyword>
<keyword evidence="8 9" id="KW-0804">Transcription</keyword>
<accession>A0A2Z5G6G6</accession>
<dbReference type="PANTHER" id="PTHR34471:SF1">
    <property type="entry name" value="ARGININE REPRESSOR"/>
    <property type="match status" value="1"/>
</dbReference>
<evidence type="ECO:0000313" key="13">
    <source>
        <dbReference type="Proteomes" id="UP000253606"/>
    </source>
</evidence>
<dbReference type="SUPFAM" id="SSF55252">
    <property type="entry name" value="C-terminal domain of arginine repressor"/>
    <property type="match status" value="1"/>
</dbReference>
<dbReference type="KEGG" id="abas:ACPOL_5605"/>
<sequence>MKPERHTVIREIVASAPVVNQHELRRKLVRRGFDVTQATLSRDIREMRLYKGPGGYTLPNGVDMEEDNEPRVEDVLGGFALKVKQAQNQLVVITTQGGAQPVALAIDHEEWPEMVGTIAGDDTVLIICPDNKQASKLLERLEEMIR</sequence>
<keyword evidence="13" id="KW-1185">Reference proteome</keyword>
<dbReference type="OrthoDB" id="9807089at2"/>
<dbReference type="InterPro" id="IPR020900">
    <property type="entry name" value="Arg_repress_DNA-bd"/>
</dbReference>
<dbReference type="RefSeq" id="WP_114209542.1">
    <property type="nucleotide sequence ID" value="NZ_CP030840.1"/>
</dbReference>
<dbReference type="AlphaFoldDB" id="A0A2Z5G6G6"/>
<comment type="pathway">
    <text evidence="2 9">Amino-acid biosynthesis; L-arginine biosynthesis [regulation].</text>
</comment>
<evidence type="ECO:0000256" key="1">
    <source>
        <dbReference type="ARBA" id="ARBA00004496"/>
    </source>
</evidence>
<dbReference type="GO" id="GO:0003700">
    <property type="term" value="F:DNA-binding transcription factor activity"/>
    <property type="evidence" value="ECO:0007669"/>
    <property type="project" value="UniProtKB-UniRule"/>
</dbReference>
<evidence type="ECO:0000256" key="7">
    <source>
        <dbReference type="ARBA" id="ARBA00023125"/>
    </source>
</evidence>
<evidence type="ECO:0000256" key="9">
    <source>
        <dbReference type="HAMAP-Rule" id="MF_00173"/>
    </source>
</evidence>
<protein>
    <recommendedName>
        <fullName evidence="4 9">Arginine repressor</fullName>
    </recommendedName>
</protein>
<dbReference type="PANTHER" id="PTHR34471">
    <property type="entry name" value="ARGININE REPRESSOR"/>
    <property type="match status" value="1"/>
</dbReference>
<evidence type="ECO:0000259" key="10">
    <source>
        <dbReference type="Pfam" id="PF01316"/>
    </source>
</evidence>
<dbReference type="GO" id="GO:0003677">
    <property type="term" value="F:DNA binding"/>
    <property type="evidence" value="ECO:0007669"/>
    <property type="project" value="UniProtKB-KW"/>
</dbReference>
<dbReference type="HAMAP" id="MF_00173">
    <property type="entry name" value="Arg_repressor"/>
    <property type="match status" value="1"/>
</dbReference>
<evidence type="ECO:0000256" key="3">
    <source>
        <dbReference type="ARBA" id="ARBA00008316"/>
    </source>
</evidence>
<keyword evidence="7 9" id="KW-0238">DNA-binding</keyword>
<gene>
    <name evidence="9" type="primary">argR</name>
    <name evidence="12" type="ORF">ACPOL_5605</name>
</gene>
<dbReference type="InterPro" id="IPR036390">
    <property type="entry name" value="WH_DNA-bd_sf"/>
</dbReference>
<dbReference type="SUPFAM" id="SSF46785">
    <property type="entry name" value="Winged helix' DNA-binding domain"/>
    <property type="match status" value="1"/>
</dbReference>
<name>A0A2Z5G6G6_9BACT</name>
<keyword evidence="9" id="KW-0055">Arginine biosynthesis</keyword>
<dbReference type="InterPro" id="IPR020899">
    <property type="entry name" value="Arg_repress_C"/>
</dbReference>
<comment type="similarity">
    <text evidence="3 9">Belongs to the ArgR family.</text>
</comment>
<dbReference type="InterPro" id="IPR036251">
    <property type="entry name" value="Arg_repress_C_sf"/>
</dbReference>
<dbReference type="InterPro" id="IPR001669">
    <property type="entry name" value="Arg_repress"/>
</dbReference>
<dbReference type="Pfam" id="PF02863">
    <property type="entry name" value="Arg_repressor_C"/>
    <property type="match status" value="1"/>
</dbReference>
<feature type="domain" description="Arginine repressor C-terminal" evidence="11">
    <location>
        <begin position="79"/>
        <end position="142"/>
    </location>
</feature>
<evidence type="ECO:0000256" key="8">
    <source>
        <dbReference type="ARBA" id="ARBA00023163"/>
    </source>
</evidence>
<proteinExistence type="inferred from homology"/>
<evidence type="ECO:0000259" key="11">
    <source>
        <dbReference type="Pfam" id="PF02863"/>
    </source>
</evidence>
<keyword evidence="9" id="KW-0028">Amino-acid biosynthesis</keyword>